<proteinExistence type="predicted"/>
<organism evidence="1 2">
    <name type="scientific">Necator americanus</name>
    <name type="common">Human hookworm</name>
    <dbReference type="NCBI Taxonomy" id="51031"/>
    <lineage>
        <taxon>Eukaryota</taxon>
        <taxon>Metazoa</taxon>
        <taxon>Ecdysozoa</taxon>
        <taxon>Nematoda</taxon>
        <taxon>Chromadorea</taxon>
        <taxon>Rhabditida</taxon>
        <taxon>Rhabditina</taxon>
        <taxon>Rhabditomorpha</taxon>
        <taxon>Strongyloidea</taxon>
        <taxon>Ancylostomatidae</taxon>
        <taxon>Bunostominae</taxon>
        <taxon>Necator</taxon>
    </lineage>
</organism>
<reference evidence="1 2" key="1">
    <citation type="submission" date="2023-08" db="EMBL/GenBank/DDBJ databases">
        <title>A Necator americanus chromosomal reference genome.</title>
        <authorList>
            <person name="Ilik V."/>
            <person name="Petrzelkova K.J."/>
            <person name="Pardy F."/>
            <person name="Fuh T."/>
            <person name="Niatou-Singa F.S."/>
            <person name="Gouil Q."/>
            <person name="Baker L."/>
            <person name="Ritchie M.E."/>
            <person name="Jex A.R."/>
            <person name="Gazzola D."/>
            <person name="Li H."/>
            <person name="Toshio Fujiwara R."/>
            <person name="Zhan B."/>
            <person name="Aroian R.V."/>
            <person name="Pafco B."/>
            <person name="Schwarz E.M."/>
        </authorList>
    </citation>
    <scope>NUCLEOTIDE SEQUENCE [LARGE SCALE GENOMIC DNA]</scope>
    <source>
        <strain evidence="1 2">Aroian</strain>
        <tissue evidence="1">Whole animal</tissue>
    </source>
</reference>
<accession>A0ABR1EL37</accession>
<evidence type="ECO:0000313" key="1">
    <source>
        <dbReference type="EMBL" id="KAK6763386.1"/>
    </source>
</evidence>
<dbReference type="Proteomes" id="UP001303046">
    <property type="component" value="Unassembled WGS sequence"/>
</dbReference>
<evidence type="ECO:0000313" key="2">
    <source>
        <dbReference type="Proteomes" id="UP001303046"/>
    </source>
</evidence>
<dbReference type="EMBL" id="JAVFWL010000006">
    <property type="protein sequence ID" value="KAK6763386.1"/>
    <property type="molecule type" value="Genomic_DNA"/>
</dbReference>
<name>A0ABR1EL37_NECAM</name>
<sequence>MTSCTYNADTPASHAAVENLMMQARKFKYGVIRLTEKRRRHLLNAVYETEEGLFLGTCDSRGVGGVGVLANTSMAKNSTTFEQITTRIGRPRMRKSGPIPALTIFVAYAPTSSYEEEEEVEAFYMNMEKFYGEDHTFCKFIIGNFNTKIGPRRTPEKLHIGTHGRFTME</sequence>
<protein>
    <submittedName>
        <fullName evidence="1">Uncharacterized protein</fullName>
    </submittedName>
</protein>
<keyword evidence="2" id="KW-1185">Reference proteome</keyword>
<comment type="caution">
    <text evidence="1">The sequence shown here is derived from an EMBL/GenBank/DDBJ whole genome shotgun (WGS) entry which is preliminary data.</text>
</comment>
<gene>
    <name evidence="1" type="primary">Necator_chrX.g24076</name>
    <name evidence="1" type="ORF">RB195_023911</name>
</gene>